<dbReference type="InterPro" id="IPR018656">
    <property type="entry name" value="DUF2087"/>
</dbReference>
<keyword evidence="6" id="KW-1185">Reference proteome</keyword>
<dbReference type="AlphaFoldDB" id="A0A1I0Y237"/>
<dbReference type="PROSITE" id="PS50987">
    <property type="entry name" value="HTH_ARSR_2"/>
    <property type="match status" value="1"/>
</dbReference>
<dbReference type="PANTHER" id="PTHR43132">
    <property type="entry name" value="ARSENICAL RESISTANCE OPERON REPRESSOR ARSR-RELATED"/>
    <property type="match status" value="1"/>
</dbReference>
<sequence length="191" mass="22504">MQLNKIVHFHKTIGDKTRIQIIALLKDGPLHGQAIAGKLGLTPPTISYHLTKLKEIDVIYQRRDKNTIYFHLNEKQLTFMAEAIIRIGGESEMDEYYVDEKEKYKVIQNFFAQDGSLKSIPAQRKKKLVVLEHLIKGLQKGKIYHEKEINDYIKQFHEDFATIRREFVMYGFMTRQGGEYELNPEELWLIY</sequence>
<dbReference type="InterPro" id="IPR036388">
    <property type="entry name" value="WH-like_DNA-bd_sf"/>
</dbReference>
<dbReference type="NCBIfam" id="NF033788">
    <property type="entry name" value="HTH_metalloreg"/>
    <property type="match status" value="1"/>
</dbReference>
<dbReference type="RefSeq" id="WP_090236805.1">
    <property type="nucleotide sequence ID" value="NZ_FOJW01000006.1"/>
</dbReference>
<dbReference type="PANTHER" id="PTHR43132:SF6">
    <property type="entry name" value="HTH-TYPE TRANSCRIPTIONAL REPRESSOR CZRA"/>
    <property type="match status" value="1"/>
</dbReference>
<dbReference type="InterPro" id="IPR001845">
    <property type="entry name" value="HTH_ArsR_DNA-bd_dom"/>
</dbReference>
<keyword evidence="2" id="KW-0238">DNA-binding</keyword>
<evidence type="ECO:0000256" key="1">
    <source>
        <dbReference type="ARBA" id="ARBA00023015"/>
    </source>
</evidence>
<accession>A0A1I0Y237</accession>
<dbReference type="SUPFAM" id="SSF46785">
    <property type="entry name" value="Winged helix' DNA-binding domain"/>
    <property type="match status" value="1"/>
</dbReference>
<reference evidence="5 6" key="1">
    <citation type="submission" date="2016-10" db="EMBL/GenBank/DDBJ databases">
        <authorList>
            <person name="de Groot N.N."/>
        </authorList>
    </citation>
    <scope>NUCLEOTIDE SEQUENCE [LARGE SCALE GENOMIC DNA]</scope>
    <source>
        <strain evidence="5 6">CGMCC 1.3702</strain>
    </source>
</reference>
<dbReference type="InterPro" id="IPR011991">
    <property type="entry name" value="ArsR-like_HTH"/>
</dbReference>
<dbReference type="Gene3D" id="1.10.10.10">
    <property type="entry name" value="Winged helix-like DNA-binding domain superfamily/Winged helix DNA-binding domain"/>
    <property type="match status" value="1"/>
</dbReference>
<evidence type="ECO:0000313" key="5">
    <source>
        <dbReference type="EMBL" id="SFB06947.1"/>
    </source>
</evidence>
<dbReference type="EMBL" id="FOJW01000006">
    <property type="protein sequence ID" value="SFB06947.1"/>
    <property type="molecule type" value="Genomic_DNA"/>
</dbReference>
<name>A0A1I0Y237_9BACI</name>
<evidence type="ECO:0000313" key="6">
    <source>
        <dbReference type="Proteomes" id="UP000198642"/>
    </source>
</evidence>
<dbReference type="PRINTS" id="PR00778">
    <property type="entry name" value="HTHARSR"/>
</dbReference>
<evidence type="ECO:0000259" key="4">
    <source>
        <dbReference type="PROSITE" id="PS50987"/>
    </source>
</evidence>
<evidence type="ECO:0000256" key="2">
    <source>
        <dbReference type="ARBA" id="ARBA00023125"/>
    </source>
</evidence>
<dbReference type="InterPro" id="IPR051011">
    <property type="entry name" value="Metal_resp_trans_reg"/>
</dbReference>
<evidence type="ECO:0000256" key="3">
    <source>
        <dbReference type="ARBA" id="ARBA00023163"/>
    </source>
</evidence>
<dbReference type="Pfam" id="PF01022">
    <property type="entry name" value="HTH_5"/>
    <property type="match status" value="1"/>
</dbReference>
<dbReference type="OrthoDB" id="529288at2"/>
<protein>
    <recommendedName>
        <fullName evidence="4">HTH arsR-type domain-containing protein</fullName>
    </recommendedName>
</protein>
<dbReference type="GO" id="GO:0003677">
    <property type="term" value="F:DNA binding"/>
    <property type="evidence" value="ECO:0007669"/>
    <property type="project" value="UniProtKB-KW"/>
</dbReference>
<keyword evidence="1" id="KW-0805">Transcription regulation</keyword>
<gene>
    <name evidence="5" type="ORF">SAMN04488072_106181</name>
</gene>
<organism evidence="5 6">
    <name type="scientific">Lentibacillus halodurans</name>
    <dbReference type="NCBI Taxonomy" id="237679"/>
    <lineage>
        <taxon>Bacteria</taxon>
        <taxon>Bacillati</taxon>
        <taxon>Bacillota</taxon>
        <taxon>Bacilli</taxon>
        <taxon>Bacillales</taxon>
        <taxon>Bacillaceae</taxon>
        <taxon>Lentibacillus</taxon>
    </lineage>
</organism>
<keyword evidence="3" id="KW-0804">Transcription</keyword>
<proteinExistence type="predicted"/>
<dbReference type="SMART" id="SM00418">
    <property type="entry name" value="HTH_ARSR"/>
    <property type="match status" value="1"/>
</dbReference>
<dbReference type="GO" id="GO:0003700">
    <property type="term" value="F:DNA-binding transcription factor activity"/>
    <property type="evidence" value="ECO:0007669"/>
    <property type="project" value="InterPro"/>
</dbReference>
<dbReference type="Pfam" id="PF09860">
    <property type="entry name" value="DUF2087"/>
    <property type="match status" value="1"/>
</dbReference>
<dbReference type="Proteomes" id="UP000198642">
    <property type="component" value="Unassembled WGS sequence"/>
</dbReference>
<dbReference type="InterPro" id="IPR036390">
    <property type="entry name" value="WH_DNA-bd_sf"/>
</dbReference>
<feature type="domain" description="HTH arsR-type" evidence="4">
    <location>
        <begin position="1"/>
        <end position="92"/>
    </location>
</feature>
<dbReference type="CDD" id="cd00090">
    <property type="entry name" value="HTH_ARSR"/>
    <property type="match status" value="1"/>
</dbReference>
<dbReference type="STRING" id="237679.SAMN04488072_106181"/>